<proteinExistence type="inferred from homology"/>
<dbReference type="EMBL" id="JAKOGG010000009">
    <property type="protein sequence ID" value="MCS4557457.1"/>
    <property type="molecule type" value="Genomic_DNA"/>
</dbReference>
<dbReference type="RefSeq" id="WP_238896930.1">
    <property type="nucleotide sequence ID" value="NZ_JAKOGG010000009.1"/>
</dbReference>
<feature type="signal peptide" evidence="4">
    <location>
        <begin position="1"/>
        <end position="20"/>
    </location>
</feature>
<protein>
    <submittedName>
        <fullName evidence="5">OprD family porin</fullName>
    </submittedName>
</protein>
<keyword evidence="2" id="KW-0813">Transport</keyword>
<comment type="caution">
    <text evidence="5">The sequence shown here is derived from an EMBL/GenBank/DDBJ whole genome shotgun (WGS) entry which is preliminary data.</text>
</comment>
<sequence>MNKKYLTLALLAALSVPAMAETTTIDNMFTNGTLDGQFRMFDFTRTFDGNTNTRHDSTFGGIFKYRTAELNGIKFGGSFASANRMFVNEDRDVYGMLAREDGKHSSVNRMQEYFVEGNWFNTDIKVGAQELRTPMMNPHDIRAIPRTFRGVSVVNNSIDNLKLTGLYITDSMGWSDEDFVSVNQAVAAEYAREGIQVDVADKPVWALGATYNVPTGNSGVKLTADLWDYRMQDVFNEVYVKFNLSVPVGGAEFYVTPSYLKQDSIGAETINELDTYQWGTHLGVKYAGADLTLFYAETGDQALLAPWGDEKVVIQQVYQCTRGQEDVYAARLNYDFGKVGVNGLSAYVFYGDYDVPTGMGNDFTETDFSVTYKLDPVMKGLSTRVRYAIVDVDGGEDIDDLRFFVYYNFKLGM</sequence>
<keyword evidence="3 4" id="KW-0732">Signal</keyword>
<reference evidence="6" key="1">
    <citation type="submission" date="2023-07" db="EMBL/GenBank/DDBJ databases">
        <title>Shewanella mangrovi sp. nov., an acetaldehyde- degrading bacterium isolated from mangrove sediment.</title>
        <authorList>
            <person name="Liu Y."/>
        </authorList>
    </citation>
    <scope>NUCLEOTIDE SEQUENCE [LARGE SCALE GENOMIC DNA]</scope>
    <source>
        <strain evidence="6">C32</strain>
    </source>
</reference>
<evidence type="ECO:0000256" key="1">
    <source>
        <dbReference type="ARBA" id="ARBA00009075"/>
    </source>
</evidence>
<dbReference type="InterPro" id="IPR005318">
    <property type="entry name" value="OM_porin_bac"/>
</dbReference>
<dbReference type="Pfam" id="PF03573">
    <property type="entry name" value="OprD"/>
    <property type="match status" value="1"/>
</dbReference>
<dbReference type="PANTHER" id="PTHR34596">
    <property type="entry name" value="CHITOPORIN"/>
    <property type="match status" value="1"/>
</dbReference>
<evidence type="ECO:0000313" key="5">
    <source>
        <dbReference type="EMBL" id="MCS4557457.1"/>
    </source>
</evidence>
<evidence type="ECO:0000313" key="6">
    <source>
        <dbReference type="Proteomes" id="UP001201549"/>
    </source>
</evidence>
<comment type="similarity">
    <text evidence="1">Belongs to the outer membrane porin (Opr) (TC 1.B.25) family.</text>
</comment>
<gene>
    <name evidence="5" type="ORF">L9G74_13480</name>
</gene>
<dbReference type="PANTHER" id="PTHR34596:SF2">
    <property type="entry name" value="CHITOPORIN"/>
    <property type="match status" value="1"/>
</dbReference>
<name>A0ABT2FM87_9GAMM</name>
<dbReference type="InterPro" id="IPR023614">
    <property type="entry name" value="Porin_dom_sf"/>
</dbReference>
<evidence type="ECO:0000256" key="2">
    <source>
        <dbReference type="ARBA" id="ARBA00022448"/>
    </source>
</evidence>
<accession>A0ABT2FM87</accession>
<evidence type="ECO:0000256" key="3">
    <source>
        <dbReference type="ARBA" id="ARBA00022729"/>
    </source>
</evidence>
<evidence type="ECO:0000256" key="4">
    <source>
        <dbReference type="SAM" id="SignalP"/>
    </source>
</evidence>
<feature type="chain" id="PRO_5047332913" evidence="4">
    <location>
        <begin position="21"/>
        <end position="413"/>
    </location>
</feature>
<keyword evidence="6" id="KW-1185">Reference proteome</keyword>
<dbReference type="Proteomes" id="UP001201549">
    <property type="component" value="Unassembled WGS sequence"/>
</dbReference>
<organism evidence="5 6">
    <name type="scientific">Shewanella electrica</name>
    <dbReference type="NCBI Taxonomy" id="515560"/>
    <lineage>
        <taxon>Bacteria</taxon>
        <taxon>Pseudomonadati</taxon>
        <taxon>Pseudomonadota</taxon>
        <taxon>Gammaproteobacteria</taxon>
        <taxon>Alteromonadales</taxon>
        <taxon>Shewanellaceae</taxon>
        <taxon>Shewanella</taxon>
    </lineage>
</organism>
<dbReference type="Gene3D" id="2.40.160.10">
    <property type="entry name" value="Porin"/>
    <property type="match status" value="1"/>
</dbReference>